<dbReference type="GO" id="GO:0032259">
    <property type="term" value="P:methylation"/>
    <property type="evidence" value="ECO:0007669"/>
    <property type="project" value="UniProtKB-KW"/>
</dbReference>
<dbReference type="InterPro" id="IPR002295">
    <property type="entry name" value="N4/N6-MTase_EcoPI_Mod-like"/>
</dbReference>
<evidence type="ECO:0000313" key="7">
    <source>
        <dbReference type="Proteomes" id="UP001174909"/>
    </source>
</evidence>
<dbReference type="Gene3D" id="3.40.50.150">
    <property type="entry name" value="Vaccinia Virus protein VP39"/>
    <property type="match status" value="1"/>
</dbReference>
<dbReference type="PRINTS" id="PR00506">
    <property type="entry name" value="D21N6MTFRASE"/>
</dbReference>
<accession>A0AA35WWF8</accession>
<keyword evidence="4" id="KW-0949">S-adenosyl-L-methionine</keyword>
<organism evidence="6 7">
    <name type="scientific">Geodia barretti</name>
    <name type="common">Barrett's horny sponge</name>
    <dbReference type="NCBI Taxonomy" id="519541"/>
    <lineage>
        <taxon>Eukaryota</taxon>
        <taxon>Metazoa</taxon>
        <taxon>Porifera</taxon>
        <taxon>Demospongiae</taxon>
        <taxon>Heteroscleromorpha</taxon>
        <taxon>Tetractinellida</taxon>
        <taxon>Astrophorina</taxon>
        <taxon>Geodiidae</taxon>
        <taxon>Geodia</taxon>
    </lineage>
</organism>
<comment type="caution">
    <text evidence="6">The sequence shown here is derived from an EMBL/GenBank/DDBJ whole genome shotgun (WGS) entry which is preliminary data.</text>
</comment>
<evidence type="ECO:0000256" key="2">
    <source>
        <dbReference type="ARBA" id="ARBA00022603"/>
    </source>
</evidence>
<dbReference type="InterPro" id="IPR002052">
    <property type="entry name" value="DNA_methylase_N6_adenine_CS"/>
</dbReference>
<protein>
    <submittedName>
        <fullName evidence="6">Modification methylase EcaI</fullName>
    </submittedName>
</protein>
<dbReference type="Proteomes" id="UP001174909">
    <property type="component" value="Unassembled WGS sequence"/>
</dbReference>
<evidence type="ECO:0000256" key="1">
    <source>
        <dbReference type="ARBA" id="ARBA00006594"/>
    </source>
</evidence>
<proteinExistence type="inferred from homology"/>
<sequence>MQNLFHPGDNLDGLQRVAELGIKVDLVYIDPPFATNNEFLIDTDRANSVSRSGQLAYSDTTVGAKYLNELKARLQAISFVMNPTGSVYVHIDVNMEHHVRLLMDQVFGPENFRNSITRIKCNPKNFARYSYGNIRDTILFYSVSPWQNTWHPQQVPMSDSEIASLYPLIDDEVYPTQKNAGMLERIILTSSNPADTVLDCYAGNGTTLIQAAQLGRRFIGMDNSPAARAVIQRQMADYGIEYDALIDLDQHVDIGVGGGAGAAFTFALNRWQASRLRTERDNEIIALIASYRSEADEETRAKRAEGNAVLKQVSEFAYDQMRRSTARETLTTIGTILAEADRHWYSAFPALARCPDFNGAWDLYFVLRRNLSSAAHELRKFHRLLDELEYVAVANPERDFGSMQKEGTQQRSSTDSAVIAFRPLQAAIQRRDESSNEIPSLQTMAYGGTGTDTDLQDKLAKFWHLFNIATIDMRQAYLLLYQVNSKESFDIDRDIAECKTTLGACLERVRNCLRIFGLLDASTELTEGNTSISSEDLTLLVDYAKRIERGHITGNEYARLLPANFGVMIRDLDTAFQALGGPIQH</sequence>
<dbReference type="SUPFAM" id="SSF53335">
    <property type="entry name" value="S-adenosyl-L-methionine-dependent methyltransferases"/>
    <property type="match status" value="1"/>
</dbReference>
<dbReference type="InterPro" id="IPR029063">
    <property type="entry name" value="SAM-dependent_MTases_sf"/>
</dbReference>
<name>A0AA35WWF8_GEOBA</name>
<gene>
    <name evidence="6" type="ORF">GBAR_LOCUS19845</name>
</gene>
<evidence type="ECO:0000256" key="4">
    <source>
        <dbReference type="ARBA" id="ARBA00022691"/>
    </source>
</evidence>
<feature type="domain" description="DNA methylase N-4/N-6" evidence="5">
    <location>
        <begin position="24"/>
        <end position="227"/>
    </location>
</feature>
<dbReference type="GO" id="GO:0008170">
    <property type="term" value="F:N-methyltransferase activity"/>
    <property type="evidence" value="ECO:0007669"/>
    <property type="project" value="InterPro"/>
</dbReference>
<dbReference type="GO" id="GO:0003677">
    <property type="term" value="F:DNA binding"/>
    <property type="evidence" value="ECO:0007669"/>
    <property type="project" value="InterPro"/>
</dbReference>
<evidence type="ECO:0000313" key="6">
    <source>
        <dbReference type="EMBL" id="CAI8035334.1"/>
    </source>
</evidence>
<dbReference type="AlphaFoldDB" id="A0AA35WWF8"/>
<dbReference type="EMBL" id="CASHTH010002793">
    <property type="protein sequence ID" value="CAI8035334.1"/>
    <property type="molecule type" value="Genomic_DNA"/>
</dbReference>
<keyword evidence="7" id="KW-1185">Reference proteome</keyword>
<comment type="similarity">
    <text evidence="1">Belongs to the N(4)/N(6)-methyltransferase family.</text>
</comment>
<dbReference type="InterPro" id="IPR002941">
    <property type="entry name" value="DNA_methylase_N4/N6"/>
</dbReference>
<keyword evidence="2 6" id="KW-0489">Methyltransferase</keyword>
<evidence type="ECO:0000259" key="5">
    <source>
        <dbReference type="Pfam" id="PF01555"/>
    </source>
</evidence>
<reference evidence="6" key="1">
    <citation type="submission" date="2023-03" db="EMBL/GenBank/DDBJ databases">
        <authorList>
            <person name="Steffen K."/>
            <person name="Cardenas P."/>
        </authorList>
    </citation>
    <scope>NUCLEOTIDE SEQUENCE</scope>
</reference>
<keyword evidence="3" id="KW-0808">Transferase</keyword>
<dbReference type="Pfam" id="PF01555">
    <property type="entry name" value="N6_N4_Mtase"/>
    <property type="match status" value="1"/>
</dbReference>
<dbReference type="PROSITE" id="PS00092">
    <property type="entry name" value="N6_MTASE"/>
    <property type="match status" value="1"/>
</dbReference>
<evidence type="ECO:0000256" key="3">
    <source>
        <dbReference type="ARBA" id="ARBA00022679"/>
    </source>
</evidence>